<dbReference type="EMBL" id="AUZY01000507">
    <property type="protein sequence ID" value="EQD78514.1"/>
    <property type="molecule type" value="Genomic_DNA"/>
</dbReference>
<sequence>MSIENVSITMREIFGIRISEGEVQNILSQLSVSLGDEYANLINTIREAPSRYMDTTSWRIDGENYNMWTFVTKGEVYRSGEMSGSAS</sequence>
<protein>
    <submittedName>
        <fullName evidence="1">Uncharacterized protein</fullName>
    </submittedName>
</protein>
<gene>
    <name evidence="1" type="ORF">B1B_00684</name>
</gene>
<evidence type="ECO:0000313" key="1">
    <source>
        <dbReference type="EMBL" id="EQD78514.1"/>
    </source>
</evidence>
<proteinExistence type="predicted"/>
<organism evidence="1">
    <name type="scientific">mine drainage metagenome</name>
    <dbReference type="NCBI Taxonomy" id="410659"/>
    <lineage>
        <taxon>unclassified sequences</taxon>
        <taxon>metagenomes</taxon>
        <taxon>ecological metagenomes</taxon>
    </lineage>
</organism>
<dbReference type="AlphaFoldDB" id="T1DAP4"/>
<accession>T1DAP4</accession>
<name>T1DAP4_9ZZZZ</name>
<reference evidence="1" key="1">
    <citation type="submission" date="2013-08" db="EMBL/GenBank/DDBJ databases">
        <authorList>
            <person name="Mendez C."/>
            <person name="Richter M."/>
            <person name="Ferrer M."/>
            <person name="Sanchez J."/>
        </authorList>
    </citation>
    <scope>NUCLEOTIDE SEQUENCE</scope>
</reference>
<reference evidence="1" key="2">
    <citation type="journal article" date="2014" name="ISME J.">
        <title>Microbial stratification in low pH oxic and suboxic macroscopic growths along an acid mine drainage.</title>
        <authorList>
            <person name="Mendez-Garcia C."/>
            <person name="Mesa V."/>
            <person name="Sprenger R.R."/>
            <person name="Richter M."/>
            <person name="Diez M.S."/>
            <person name="Solano J."/>
            <person name="Bargiela R."/>
            <person name="Golyshina O.V."/>
            <person name="Manteca A."/>
            <person name="Ramos J.L."/>
            <person name="Gallego J.R."/>
            <person name="Llorente I."/>
            <person name="Martins Dos Santos V.A."/>
            <person name="Jensen O.N."/>
            <person name="Pelaez A.I."/>
            <person name="Sanchez J."/>
            <person name="Ferrer M."/>
        </authorList>
    </citation>
    <scope>NUCLEOTIDE SEQUENCE</scope>
</reference>
<comment type="caution">
    <text evidence="1">The sequence shown here is derived from an EMBL/GenBank/DDBJ whole genome shotgun (WGS) entry which is preliminary data.</text>
</comment>